<sequence>MTVELDYEEYDLGNLTWEEADVAIDEADFMVLPTGAIEQHSLHLPVSVDTLRAENLSRVLVQAATDRDLSMIRLPTLPFGYSEHHMTRSGTLTLMPDTYQKVVEELGASVAQHGAKRLLIVNCHGGNNAPLKLAGDRLQRDHNIEVYLVNWTSFAREQLETRFGPDWSHAGEHETSVTELYHPDLVRTEKKEKQQRKAKFNVRQYTWYTDLAVQGGRGDPRKSDPEFMEEVVADTTDRILDALEEDLAQPVDGVHTLEQAPNSN</sequence>
<evidence type="ECO:0000256" key="2">
    <source>
        <dbReference type="ARBA" id="ARBA00022723"/>
    </source>
</evidence>
<organism evidence="5 6">
    <name type="scientific">Halogranum rubrum</name>
    <dbReference type="NCBI Taxonomy" id="553466"/>
    <lineage>
        <taxon>Archaea</taxon>
        <taxon>Methanobacteriati</taxon>
        <taxon>Methanobacteriota</taxon>
        <taxon>Stenosarchaea group</taxon>
        <taxon>Halobacteria</taxon>
        <taxon>Halobacteriales</taxon>
        <taxon>Haloferacaceae</taxon>
    </lineage>
</organism>
<dbReference type="RefSeq" id="WP_089872813.1">
    <property type="nucleotide sequence ID" value="NZ_FOTC01000013.1"/>
</dbReference>
<dbReference type="PANTHER" id="PTHR35005:SF1">
    <property type="entry name" value="2-AMINO-5-FORMYLAMINO-6-RIBOSYLAMINOPYRIMIDIN-4(3H)-ONE 5'-MONOPHOSPHATE DEFORMYLASE"/>
    <property type="match status" value="1"/>
</dbReference>
<proteinExistence type="predicted"/>
<name>A0A1I4JQG8_9EURY</name>
<protein>
    <submittedName>
        <fullName evidence="5">Creatinine amidohydrolase</fullName>
    </submittedName>
</protein>
<dbReference type="Pfam" id="PF02633">
    <property type="entry name" value="Creatininase"/>
    <property type="match status" value="1"/>
</dbReference>
<dbReference type="STRING" id="553466.SAMN04487950_4594"/>
<evidence type="ECO:0000313" key="6">
    <source>
        <dbReference type="Proteomes" id="UP000199607"/>
    </source>
</evidence>
<dbReference type="Proteomes" id="UP000199607">
    <property type="component" value="Unassembled WGS sequence"/>
</dbReference>
<dbReference type="GO" id="GO:0046872">
    <property type="term" value="F:metal ion binding"/>
    <property type="evidence" value="ECO:0007669"/>
    <property type="project" value="UniProtKB-KW"/>
</dbReference>
<accession>A0A1I4JQG8</accession>
<dbReference type="GO" id="GO:0016811">
    <property type="term" value="F:hydrolase activity, acting on carbon-nitrogen (but not peptide) bonds, in linear amides"/>
    <property type="evidence" value="ECO:0007669"/>
    <property type="project" value="TreeGrafter"/>
</dbReference>
<gene>
    <name evidence="5" type="ORF">SAMN04487950_4594</name>
</gene>
<dbReference type="InterPro" id="IPR024087">
    <property type="entry name" value="Creatininase-like_sf"/>
</dbReference>
<dbReference type="Gene3D" id="3.40.50.10310">
    <property type="entry name" value="Creatininase"/>
    <property type="match status" value="1"/>
</dbReference>
<keyword evidence="3 5" id="KW-0378">Hydrolase</keyword>
<comment type="cofactor">
    <cofactor evidence="1">
        <name>Zn(2+)</name>
        <dbReference type="ChEBI" id="CHEBI:29105"/>
    </cofactor>
</comment>
<evidence type="ECO:0000256" key="3">
    <source>
        <dbReference type="ARBA" id="ARBA00022801"/>
    </source>
</evidence>
<dbReference type="InterPro" id="IPR003785">
    <property type="entry name" value="Creatininase/forma_Hydrolase"/>
</dbReference>
<dbReference type="EMBL" id="FOTC01000013">
    <property type="protein sequence ID" value="SFL68356.1"/>
    <property type="molecule type" value="Genomic_DNA"/>
</dbReference>
<evidence type="ECO:0000313" key="5">
    <source>
        <dbReference type="EMBL" id="SFL68356.1"/>
    </source>
</evidence>
<dbReference type="PANTHER" id="PTHR35005">
    <property type="entry name" value="3-DEHYDRO-SCYLLO-INOSOSE HYDROLASE"/>
    <property type="match status" value="1"/>
</dbReference>
<evidence type="ECO:0000256" key="4">
    <source>
        <dbReference type="ARBA" id="ARBA00022833"/>
    </source>
</evidence>
<dbReference type="GO" id="GO:0009231">
    <property type="term" value="P:riboflavin biosynthetic process"/>
    <property type="evidence" value="ECO:0007669"/>
    <property type="project" value="TreeGrafter"/>
</dbReference>
<dbReference type="SUPFAM" id="SSF102215">
    <property type="entry name" value="Creatininase"/>
    <property type="match status" value="1"/>
</dbReference>
<evidence type="ECO:0000256" key="1">
    <source>
        <dbReference type="ARBA" id="ARBA00001947"/>
    </source>
</evidence>
<keyword evidence="6" id="KW-1185">Reference proteome</keyword>
<dbReference type="AlphaFoldDB" id="A0A1I4JQG8"/>
<reference evidence="6" key="1">
    <citation type="submission" date="2016-10" db="EMBL/GenBank/DDBJ databases">
        <authorList>
            <person name="Varghese N."/>
            <person name="Submissions S."/>
        </authorList>
    </citation>
    <scope>NUCLEOTIDE SEQUENCE [LARGE SCALE GENOMIC DNA]</scope>
    <source>
        <strain evidence="6">CGMCC 1.7738</strain>
    </source>
</reference>
<keyword evidence="4" id="KW-0862">Zinc</keyword>
<keyword evidence="2" id="KW-0479">Metal-binding</keyword>